<dbReference type="AlphaFoldDB" id="A0AAD3DAG8"/>
<dbReference type="PANTHER" id="PTHR12689:SF4">
    <property type="entry name" value="PROTEIN AAR2 HOMOLOG"/>
    <property type="match status" value="1"/>
</dbReference>
<dbReference type="InterPro" id="IPR038514">
    <property type="entry name" value="AAR2_C_sf"/>
</dbReference>
<reference evidence="4 5" key="1">
    <citation type="journal article" date="2021" name="Sci. Rep.">
        <title>The genome of the diatom Chaetoceros tenuissimus carries an ancient integrated fragment of an extant virus.</title>
        <authorList>
            <person name="Hongo Y."/>
            <person name="Kimura K."/>
            <person name="Takaki Y."/>
            <person name="Yoshida Y."/>
            <person name="Baba S."/>
            <person name="Kobayashi G."/>
            <person name="Nagasaki K."/>
            <person name="Hano T."/>
            <person name="Tomaru Y."/>
        </authorList>
    </citation>
    <scope>NUCLEOTIDE SEQUENCE [LARGE SCALE GENOMIC DNA]</scope>
    <source>
        <strain evidence="4 5">NIES-3715</strain>
    </source>
</reference>
<evidence type="ECO:0000256" key="1">
    <source>
        <dbReference type="ARBA" id="ARBA00006281"/>
    </source>
</evidence>
<dbReference type="PANTHER" id="PTHR12689">
    <property type="entry name" value="A1 CISTRON SPLICING FACTOR AAR2-RELATED"/>
    <property type="match status" value="1"/>
</dbReference>
<dbReference type="InterPro" id="IPR007946">
    <property type="entry name" value="AAR2"/>
</dbReference>
<sequence>MTEQNEQQDASLALIHLPIQTQLSLDGCSSQTLKAAEDLLVIRNIPHGFHLLTCKAASIKKEGGMAMNSPIGLLMYFTENTIIAREFDSFIEELKSDSIDEISLQNLEQAIQSTDATNGTNIDSGSNMIDARKLIHYRNFVSTVENHNVSLIWKEYLTNYITVNVLQRHELTGGGDKIVPGMYHDDQDTKGTQQEDGRMMHYIPIPCMEIEQLMNFHSIRHKGTRRFLSTLSPTERTKYFMPSDVDPAHRAFQHLLQHEYQNQWQLFLGEFQMSFCIFVCCSCLSSLEFWKDAIYMLSLVNANFLQQEKLEELYLGIVVTLKHQLEHFDCTVLQEEDYSNGNVLVPAIQKICFICKTLGENNDSMLKNANGLVDLVKQRFNEQSDVQVMPTECNFSPSTHDNDNFKNNQMLEMHDSDDDDEDGPVIVGLEEYQASMERNATIESSMILNDDNITDMSKYKNEYPFLFAAMESGEDILMACARILDEKKDVTLVREAADFLENIERCR</sequence>
<dbReference type="Pfam" id="PF20981">
    <property type="entry name" value="AAR2_1st"/>
    <property type="match status" value="1"/>
</dbReference>
<feature type="domain" description="AAR2 N-terminal" evidence="3">
    <location>
        <begin position="10"/>
        <end position="169"/>
    </location>
</feature>
<dbReference type="GO" id="GO:0000244">
    <property type="term" value="P:spliceosomal tri-snRNP complex assembly"/>
    <property type="evidence" value="ECO:0007669"/>
    <property type="project" value="TreeGrafter"/>
</dbReference>
<evidence type="ECO:0000259" key="3">
    <source>
        <dbReference type="Pfam" id="PF20981"/>
    </source>
</evidence>
<evidence type="ECO:0000259" key="2">
    <source>
        <dbReference type="Pfam" id="PF05282"/>
    </source>
</evidence>
<evidence type="ECO:0000313" key="4">
    <source>
        <dbReference type="EMBL" id="GFH59646.1"/>
    </source>
</evidence>
<dbReference type="EMBL" id="BLLK01000069">
    <property type="protein sequence ID" value="GFH59646.1"/>
    <property type="molecule type" value="Genomic_DNA"/>
</dbReference>
<dbReference type="Pfam" id="PF05282">
    <property type="entry name" value="AAR2"/>
    <property type="match status" value="1"/>
</dbReference>
<comment type="caution">
    <text evidence="4">The sequence shown here is derived from an EMBL/GenBank/DDBJ whole genome shotgun (WGS) entry which is preliminary data.</text>
</comment>
<feature type="domain" description="AAR2 C-terminal" evidence="2">
    <location>
        <begin position="231"/>
        <end position="381"/>
    </location>
</feature>
<comment type="similarity">
    <text evidence="1">Belongs to the AAR2 family.</text>
</comment>
<dbReference type="InterPro" id="IPR033647">
    <property type="entry name" value="Aar2_N"/>
</dbReference>
<name>A0AAD3DAG8_9STRA</name>
<keyword evidence="5" id="KW-1185">Reference proteome</keyword>
<protein>
    <submittedName>
        <fullName evidence="4">Uncharacterized protein</fullName>
    </submittedName>
</protein>
<gene>
    <name evidence="4" type="ORF">CTEN210_16122</name>
</gene>
<dbReference type="Gene3D" id="1.25.40.550">
    <property type="entry name" value="Aar2, C-terminal domain-like"/>
    <property type="match status" value="1"/>
</dbReference>
<dbReference type="InterPro" id="IPR033648">
    <property type="entry name" value="AAR2_C"/>
</dbReference>
<dbReference type="Proteomes" id="UP001054902">
    <property type="component" value="Unassembled WGS sequence"/>
</dbReference>
<dbReference type="CDD" id="cd13778">
    <property type="entry name" value="Aar2_C"/>
    <property type="match status" value="1"/>
</dbReference>
<evidence type="ECO:0000313" key="5">
    <source>
        <dbReference type="Proteomes" id="UP001054902"/>
    </source>
</evidence>
<accession>A0AAD3DAG8</accession>
<organism evidence="4 5">
    <name type="scientific">Chaetoceros tenuissimus</name>
    <dbReference type="NCBI Taxonomy" id="426638"/>
    <lineage>
        <taxon>Eukaryota</taxon>
        <taxon>Sar</taxon>
        <taxon>Stramenopiles</taxon>
        <taxon>Ochrophyta</taxon>
        <taxon>Bacillariophyta</taxon>
        <taxon>Coscinodiscophyceae</taxon>
        <taxon>Chaetocerotophycidae</taxon>
        <taxon>Chaetocerotales</taxon>
        <taxon>Chaetocerotaceae</taxon>
        <taxon>Chaetoceros</taxon>
    </lineage>
</organism>
<proteinExistence type="inferred from homology"/>